<organism evidence="2 3">
    <name type="scientific">Phenylobacterium soli</name>
    <dbReference type="NCBI Taxonomy" id="2170551"/>
    <lineage>
        <taxon>Bacteria</taxon>
        <taxon>Pseudomonadati</taxon>
        <taxon>Pseudomonadota</taxon>
        <taxon>Alphaproteobacteria</taxon>
        <taxon>Caulobacterales</taxon>
        <taxon>Caulobacteraceae</taxon>
        <taxon>Phenylobacterium</taxon>
    </lineage>
</organism>
<evidence type="ECO:0000313" key="2">
    <source>
        <dbReference type="EMBL" id="RAK51964.1"/>
    </source>
</evidence>
<dbReference type="InterPro" id="IPR003593">
    <property type="entry name" value="AAA+_ATPase"/>
</dbReference>
<feature type="domain" description="AAA+ ATPase" evidence="1">
    <location>
        <begin position="69"/>
        <end position="233"/>
    </location>
</feature>
<dbReference type="Gene3D" id="3.40.50.300">
    <property type="entry name" value="P-loop containing nucleotide triphosphate hydrolases"/>
    <property type="match status" value="1"/>
</dbReference>
<dbReference type="InterPro" id="IPR008868">
    <property type="entry name" value="TniB"/>
</dbReference>
<evidence type="ECO:0000313" key="3">
    <source>
        <dbReference type="Proteomes" id="UP000249254"/>
    </source>
</evidence>
<dbReference type="Proteomes" id="UP000249254">
    <property type="component" value="Unassembled WGS sequence"/>
</dbReference>
<gene>
    <name evidence="2" type="ORF">DJ017_18220</name>
</gene>
<reference evidence="3" key="1">
    <citation type="submission" date="2018-05" db="EMBL/GenBank/DDBJ databases">
        <authorList>
            <person name="Li X."/>
        </authorList>
    </citation>
    <scope>NUCLEOTIDE SEQUENCE [LARGE SCALE GENOMIC DNA]</scope>
    <source>
        <strain evidence="3">LX32</strain>
    </source>
</reference>
<proteinExistence type="predicted"/>
<dbReference type="OrthoDB" id="7349128at2"/>
<dbReference type="SMART" id="SM00382">
    <property type="entry name" value="AAA"/>
    <property type="match status" value="1"/>
</dbReference>
<accession>A0A328AEY9</accession>
<comment type="caution">
    <text evidence="2">The sequence shown here is derived from an EMBL/GenBank/DDBJ whole genome shotgun (WGS) entry which is preliminary data.</text>
</comment>
<keyword evidence="3" id="KW-1185">Reference proteome</keyword>
<evidence type="ECO:0000259" key="1">
    <source>
        <dbReference type="SMART" id="SM00382"/>
    </source>
</evidence>
<dbReference type="AlphaFoldDB" id="A0A328AEY9"/>
<dbReference type="RefSeq" id="WP_111530526.1">
    <property type="nucleotide sequence ID" value="NZ_QFYQ01000002.1"/>
</dbReference>
<dbReference type="EMBL" id="QFYQ01000002">
    <property type="protein sequence ID" value="RAK51964.1"/>
    <property type="molecule type" value="Genomic_DNA"/>
</dbReference>
<name>A0A328AEY9_9CAUL</name>
<sequence length="327" mass="36437">MTSDLPEGLDPARPATGQRIERVSGEINAEVAAKVATFHSLYLPYPPHTELHGRIDYVLKLGQLTRGQPQKGLRVLAPSGSGKTATAKAVIRRIESLTPRTETFIPALYVPLERDTTPKKLMIEILQAFGDPFALRGTEITLKDRAYACFERFGTQVLFIDEVQHLRPGVKRTTSDATDALKRMLDSGVVPIVFLGTEEAEDLFTRNVQLSSRLHPPADLRRLQRDDERDRGLLMGFVKKLDAKLVEEGLTSRSSPLSHPWVRACLHEVSDGVIGRISRLLAVAFEISLRRDAEMIEAHDLAEATDRWAVAQGFATTNPFRTNRPNI</sequence>
<dbReference type="SUPFAM" id="SSF52540">
    <property type="entry name" value="P-loop containing nucleoside triphosphate hydrolases"/>
    <property type="match status" value="1"/>
</dbReference>
<dbReference type="InterPro" id="IPR027417">
    <property type="entry name" value="P-loop_NTPase"/>
</dbReference>
<protein>
    <recommendedName>
        <fullName evidence="1">AAA+ ATPase domain-containing protein</fullName>
    </recommendedName>
</protein>
<dbReference type="Pfam" id="PF05621">
    <property type="entry name" value="TniB"/>
    <property type="match status" value="1"/>
</dbReference>